<comment type="caution">
    <text evidence="11">The sequence shown here is derived from an EMBL/GenBank/DDBJ whole genome shotgun (WGS) entry which is preliminary data.</text>
</comment>
<evidence type="ECO:0000313" key="12">
    <source>
        <dbReference type="Proteomes" id="UP000095192"/>
    </source>
</evidence>
<dbReference type="InterPro" id="IPR001005">
    <property type="entry name" value="SANT/Myb"/>
</dbReference>
<dbReference type="FunFam" id="1.10.10.10:FF:000020">
    <property type="entry name" value="SWI/SNF complex subunit SMARCC2 isoform c"/>
    <property type="match status" value="1"/>
</dbReference>
<dbReference type="InterPro" id="IPR009057">
    <property type="entry name" value="Homeodomain-like_sf"/>
</dbReference>
<feature type="compositionally biased region" description="Basic and acidic residues" evidence="6">
    <location>
        <begin position="40"/>
        <end position="61"/>
    </location>
</feature>
<dbReference type="Pfam" id="PF00249">
    <property type="entry name" value="Myb_DNA-binding"/>
    <property type="match status" value="1"/>
</dbReference>
<feature type="domain" description="SWIRM" evidence="8">
    <location>
        <begin position="225"/>
        <end position="324"/>
    </location>
</feature>
<dbReference type="PROSITE" id="PS50090">
    <property type="entry name" value="MYB_LIKE"/>
    <property type="match status" value="1"/>
</dbReference>
<dbReference type="PANTHER" id="PTHR12802:SF41">
    <property type="entry name" value="BRAHMA ASSOCIATED PROTEIN 155 KDA"/>
    <property type="match status" value="1"/>
</dbReference>
<evidence type="ECO:0000259" key="8">
    <source>
        <dbReference type="PROSITE" id="PS50934"/>
    </source>
</evidence>
<evidence type="ECO:0000256" key="4">
    <source>
        <dbReference type="ARBA" id="ARBA00023242"/>
    </source>
</evidence>
<evidence type="ECO:0000256" key="3">
    <source>
        <dbReference type="ARBA" id="ARBA00023163"/>
    </source>
</evidence>
<accession>A0A1D3D352</accession>
<reference evidence="11 12" key="1">
    <citation type="journal article" date="2016" name="BMC Genomics">
        <title>Comparative genomics reveals Cyclospora cayetanensis possesses coccidia-like metabolism and invasion components but unique surface antigens.</title>
        <authorList>
            <person name="Liu S."/>
            <person name="Wang L."/>
            <person name="Zheng H."/>
            <person name="Xu Z."/>
            <person name="Roellig D.M."/>
            <person name="Li N."/>
            <person name="Frace M.A."/>
            <person name="Tang K."/>
            <person name="Arrowood M.J."/>
            <person name="Moss D.M."/>
            <person name="Zhang L."/>
            <person name="Feng Y."/>
            <person name="Xiao L."/>
        </authorList>
    </citation>
    <scope>NUCLEOTIDE SEQUENCE [LARGE SCALE GENOMIC DNA]</scope>
    <source>
        <strain evidence="11 12">CHN_HEN01</strain>
    </source>
</reference>
<name>A0A1D3D352_9EIME</name>
<evidence type="ECO:0000256" key="2">
    <source>
        <dbReference type="ARBA" id="ARBA00023125"/>
    </source>
</evidence>
<evidence type="ECO:0000256" key="6">
    <source>
        <dbReference type="SAM" id="MobiDB-lite"/>
    </source>
</evidence>
<dbReference type="PROSITE" id="PS51294">
    <property type="entry name" value="HTH_MYB"/>
    <property type="match status" value="1"/>
</dbReference>
<proteinExistence type="predicted"/>
<dbReference type="GO" id="GO:0003677">
    <property type="term" value="F:DNA binding"/>
    <property type="evidence" value="ECO:0007669"/>
    <property type="project" value="UniProtKB-KW"/>
</dbReference>
<dbReference type="PROSITE" id="PS51293">
    <property type="entry name" value="SANT"/>
    <property type="match status" value="1"/>
</dbReference>
<gene>
    <name evidence="11" type="ORF">cyc_01581</name>
</gene>
<dbReference type="Gene3D" id="1.10.10.10">
    <property type="entry name" value="Winged helix-like DNA-binding domain superfamily/Winged helix DNA-binding domain"/>
    <property type="match status" value="1"/>
</dbReference>
<dbReference type="EMBL" id="JROU02000948">
    <property type="protein sequence ID" value="OEH77865.1"/>
    <property type="molecule type" value="Genomic_DNA"/>
</dbReference>
<feature type="coiled-coil region" evidence="5">
    <location>
        <begin position="511"/>
        <end position="538"/>
    </location>
</feature>
<dbReference type="Proteomes" id="UP000095192">
    <property type="component" value="Unassembled WGS sequence"/>
</dbReference>
<dbReference type="VEuPathDB" id="ToxoDB:LOC34618566"/>
<dbReference type="Gene3D" id="1.10.10.60">
    <property type="entry name" value="Homeodomain-like"/>
    <property type="match status" value="1"/>
</dbReference>
<evidence type="ECO:0000259" key="7">
    <source>
        <dbReference type="PROSITE" id="PS50090"/>
    </source>
</evidence>
<dbReference type="VEuPathDB" id="ToxoDB:cyc_01581"/>
<feature type="domain" description="SANT" evidence="9">
    <location>
        <begin position="414"/>
        <end position="466"/>
    </location>
</feature>
<evidence type="ECO:0000256" key="1">
    <source>
        <dbReference type="ARBA" id="ARBA00023015"/>
    </source>
</evidence>
<organism evidence="11 12">
    <name type="scientific">Cyclospora cayetanensis</name>
    <dbReference type="NCBI Taxonomy" id="88456"/>
    <lineage>
        <taxon>Eukaryota</taxon>
        <taxon>Sar</taxon>
        <taxon>Alveolata</taxon>
        <taxon>Apicomplexa</taxon>
        <taxon>Conoidasida</taxon>
        <taxon>Coccidia</taxon>
        <taxon>Eucoccidiorida</taxon>
        <taxon>Eimeriorina</taxon>
        <taxon>Eimeriidae</taxon>
        <taxon>Cyclospora</taxon>
    </lineage>
</organism>
<keyword evidence="2" id="KW-0238">DNA-binding</keyword>
<feature type="compositionally biased region" description="Low complexity" evidence="6">
    <location>
        <begin position="82"/>
        <end position="95"/>
    </location>
</feature>
<keyword evidence="3" id="KW-0804">Transcription</keyword>
<keyword evidence="12" id="KW-1185">Reference proteome</keyword>
<feature type="region of interest" description="Disordered" evidence="6">
    <location>
        <begin position="175"/>
        <end position="198"/>
    </location>
</feature>
<dbReference type="InterPro" id="IPR017884">
    <property type="entry name" value="SANT_dom"/>
</dbReference>
<sequence>MVPTGDNKESARSPGTVSAAVPRASDATEAEVVGASEADSAARKREALGAEPGAPEKKQKTEEDEISPAVPLEAMGPLGDISRPTSGGPTVTSSGTDREALSRLKGVQDQQHAQIGGEQVTIAPGVVQLASFDRNLHASVTLSRPSLFVESLPAQDLEGSLQASVGTHKVEEANRMPSEISPDGREGLLPDTPADRPPVALDEQKIKQRDEEAEADAAKAAAERPSFPSCSSWFDASKVSPLEQDILPALFAGSSLPEAEREEVYVHLRQAIIGQYRQNPQKHLSFTECRQLIPGDAALLLRVYSFLDYWGLINFQADSSTLPSSVRRKREFLMRDMQKSPFFVPDLVRAELEQVFSVAQPVRALERGVYERVSLGVMDNCVWCLRCHADGRYPHVLTARNFVKVDLLIAGSAADGSDWQLDETERLIEAIELHKDDWAEVAEHVGGGRTPQQCVERFIRLPTQEPFLDASKQVVSLRFSGTEKTPFSSFSNPLLSLLALLSSVVHPSVAAAAAHAALQKAENKLSQLFSEHADLAAELEGARCLGPVGVLP</sequence>
<feature type="region of interest" description="Disordered" evidence="6">
    <location>
        <begin position="1"/>
        <end position="112"/>
    </location>
</feature>
<evidence type="ECO:0000259" key="10">
    <source>
        <dbReference type="PROSITE" id="PS51294"/>
    </source>
</evidence>
<keyword evidence="1" id="KW-0805">Transcription regulation</keyword>
<evidence type="ECO:0000256" key="5">
    <source>
        <dbReference type="SAM" id="Coils"/>
    </source>
</evidence>
<dbReference type="SMART" id="SM00717">
    <property type="entry name" value="SANT"/>
    <property type="match status" value="1"/>
</dbReference>
<dbReference type="InterPro" id="IPR007526">
    <property type="entry name" value="SWIRM"/>
</dbReference>
<feature type="domain" description="Myb-like" evidence="7">
    <location>
        <begin position="411"/>
        <end position="462"/>
    </location>
</feature>
<dbReference type="CDD" id="cd00167">
    <property type="entry name" value="SANT"/>
    <property type="match status" value="1"/>
</dbReference>
<dbReference type="InterPro" id="IPR017930">
    <property type="entry name" value="Myb_dom"/>
</dbReference>
<feature type="domain" description="HTH myb-type" evidence="10">
    <location>
        <begin position="419"/>
        <end position="465"/>
    </location>
</feature>
<evidence type="ECO:0000259" key="9">
    <source>
        <dbReference type="PROSITE" id="PS51293"/>
    </source>
</evidence>
<feature type="compositionally biased region" description="Basic and acidic residues" evidence="6">
    <location>
        <begin position="1"/>
        <end position="11"/>
    </location>
</feature>
<keyword evidence="5" id="KW-0175">Coiled coil</keyword>
<keyword evidence="4" id="KW-0539">Nucleus</keyword>
<dbReference type="PANTHER" id="PTHR12802">
    <property type="entry name" value="SWI/SNF COMPLEX-RELATED"/>
    <property type="match status" value="1"/>
</dbReference>
<evidence type="ECO:0000313" key="11">
    <source>
        <dbReference type="EMBL" id="OEH77865.1"/>
    </source>
</evidence>
<dbReference type="Pfam" id="PF04433">
    <property type="entry name" value="SWIRM"/>
    <property type="match status" value="1"/>
</dbReference>
<dbReference type="InterPro" id="IPR036388">
    <property type="entry name" value="WH-like_DNA-bd_sf"/>
</dbReference>
<protein>
    <submittedName>
        <fullName evidence="11">Actin-dependent regulator subfamily member related protein</fullName>
    </submittedName>
</protein>
<dbReference type="GO" id="GO:0005634">
    <property type="term" value="C:nucleus"/>
    <property type="evidence" value="ECO:0007669"/>
    <property type="project" value="UniProtKB-ARBA"/>
</dbReference>
<dbReference type="SUPFAM" id="SSF46689">
    <property type="entry name" value="Homeodomain-like"/>
    <property type="match status" value="2"/>
</dbReference>
<dbReference type="AlphaFoldDB" id="A0A1D3D352"/>
<dbReference type="InParanoid" id="A0A1D3D352"/>
<dbReference type="PROSITE" id="PS50934">
    <property type="entry name" value="SWIRM"/>
    <property type="match status" value="1"/>
</dbReference>